<proteinExistence type="predicted"/>
<dbReference type="STRING" id="1547922.ISF6_0140"/>
<dbReference type="Proteomes" id="UP000037660">
    <property type="component" value="Unassembled WGS sequence"/>
</dbReference>
<dbReference type="EMBL" id="BBYR01000001">
    <property type="protein sequence ID" value="GAP33694.1"/>
    <property type="molecule type" value="Genomic_DNA"/>
</dbReference>
<keyword evidence="1" id="KW-0472">Membrane</keyword>
<reference evidence="3" key="1">
    <citation type="submission" date="2015-07" db="EMBL/GenBank/DDBJ databases">
        <title>Discovery of a poly(ethylene terephthalate assimilation.</title>
        <authorList>
            <person name="Yoshida S."/>
            <person name="Hiraga K."/>
            <person name="Takehana T."/>
            <person name="Taniguchi I."/>
            <person name="Yamaji H."/>
            <person name="Maeda Y."/>
            <person name="Toyohara K."/>
            <person name="Miyamoto K."/>
            <person name="Kimura Y."/>
            <person name="Oda K."/>
        </authorList>
    </citation>
    <scope>NUCLEOTIDE SEQUENCE [LARGE SCALE GENOMIC DNA]</scope>
    <source>
        <strain evidence="3">NBRC 110686 / TISTR 2288 / 201-F6</strain>
    </source>
</reference>
<reference evidence="2 3" key="2">
    <citation type="journal article" date="2016" name="Science">
        <title>A bacterium that degrades and assimilates poly(ethylene terephthalate).</title>
        <authorList>
            <person name="Yoshida S."/>
            <person name="Hiraga K."/>
            <person name="Takehana T."/>
            <person name="Taniguchi I."/>
            <person name="Yamaji H."/>
            <person name="Maeda Y."/>
            <person name="Toyohara K."/>
            <person name="Miyamoto K."/>
            <person name="Kimura Y."/>
            <person name="Oda K."/>
        </authorList>
    </citation>
    <scope>NUCLEOTIDE SEQUENCE [LARGE SCALE GENOMIC DNA]</scope>
    <source>
        <strain evidence="3">NBRC 110686 / TISTR 2288 / 201-F6</strain>
    </source>
</reference>
<gene>
    <name evidence="2" type="ORF">ISF6_0140</name>
</gene>
<organism evidence="2 3">
    <name type="scientific">Piscinibacter sakaiensis</name>
    <name type="common">Ideonella sakaiensis</name>
    <dbReference type="NCBI Taxonomy" id="1547922"/>
    <lineage>
        <taxon>Bacteria</taxon>
        <taxon>Pseudomonadati</taxon>
        <taxon>Pseudomonadota</taxon>
        <taxon>Betaproteobacteria</taxon>
        <taxon>Burkholderiales</taxon>
        <taxon>Sphaerotilaceae</taxon>
        <taxon>Piscinibacter</taxon>
    </lineage>
</organism>
<dbReference type="CDD" id="cd01324">
    <property type="entry name" value="cbb3_Oxidase_CcoQ"/>
    <property type="match status" value="1"/>
</dbReference>
<sequence length="57" mass="6053">MDLDLNSLRAGVTVLSFLAFCGVVAWALARRNQAAFDEAARLPFAGESASPSEGEPR</sequence>
<dbReference type="AlphaFoldDB" id="A0A0K8NTW7"/>
<feature type="transmembrane region" description="Helical" evidence="1">
    <location>
        <begin position="12"/>
        <end position="29"/>
    </location>
</feature>
<keyword evidence="3" id="KW-1185">Reference proteome</keyword>
<protein>
    <submittedName>
        <fullName evidence="2">Uncharacterized protein</fullName>
    </submittedName>
</protein>
<accession>A0A0K8NTW7</accession>
<evidence type="ECO:0000313" key="3">
    <source>
        <dbReference type="Proteomes" id="UP000037660"/>
    </source>
</evidence>
<dbReference type="OrthoDB" id="8604580at2"/>
<keyword evidence="1" id="KW-0812">Transmembrane</keyword>
<dbReference type="InterPro" id="IPR008621">
    <property type="entry name" value="Cbb3-typ_cyt_oxidase_comp"/>
</dbReference>
<comment type="caution">
    <text evidence="2">The sequence shown here is derived from an EMBL/GenBank/DDBJ whole genome shotgun (WGS) entry which is preliminary data.</text>
</comment>
<dbReference type="RefSeq" id="WP_054017853.1">
    <property type="nucleotide sequence ID" value="NZ_BBYR01000001.1"/>
</dbReference>
<name>A0A0K8NTW7_PISS1</name>
<evidence type="ECO:0000313" key="2">
    <source>
        <dbReference type="EMBL" id="GAP33694.1"/>
    </source>
</evidence>
<keyword evidence="1" id="KW-1133">Transmembrane helix</keyword>
<dbReference type="Pfam" id="PF05545">
    <property type="entry name" value="FixQ"/>
    <property type="match status" value="1"/>
</dbReference>
<evidence type="ECO:0000256" key="1">
    <source>
        <dbReference type="SAM" id="Phobius"/>
    </source>
</evidence>